<reference evidence="2" key="1">
    <citation type="journal article" date="2021" name="Open Biol.">
        <title>Shared evolutionary footprints suggest mitochondrial oxidative damage underlies multiple complex I losses in fungi.</title>
        <authorList>
            <person name="Schikora-Tamarit M.A."/>
            <person name="Marcet-Houben M."/>
            <person name="Nosek J."/>
            <person name="Gabaldon T."/>
        </authorList>
    </citation>
    <scope>NUCLEOTIDE SEQUENCE</scope>
    <source>
        <strain evidence="2">CBS2887</strain>
    </source>
</reference>
<evidence type="ECO:0000256" key="1">
    <source>
        <dbReference type="SAM" id="Phobius"/>
    </source>
</evidence>
<feature type="transmembrane region" description="Helical" evidence="1">
    <location>
        <begin position="21"/>
        <end position="38"/>
    </location>
</feature>
<keyword evidence="1" id="KW-0812">Transmembrane</keyword>
<dbReference type="AlphaFoldDB" id="A0A9P8Q566"/>
<reference evidence="2" key="2">
    <citation type="submission" date="2021-01" db="EMBL/GenBank/DDBJ databases">
        <authorList>
            <person name="Schikora-Tamarit M.A."/>
        </authorList>
    </citation>
    <scope>NUCLEOTIDE SEQUENCE</scope>
    <source>
        <strain evidence="2">CBS2887</strain>
    </source>
</reference>
<keyword evidence="1" id="KW-0472">Membrane</keyword>
<evidence type="ECO:0000313" key="3">
    <source>
        <dbReference type="Proteomes" id="UP000774326"/>
    </source>
</evidence>
<evidence type="ECO:0000313" key="2">
    <source>
        <dbReference type="EMBL" id="KAH3682994.1"/>
    </source>
</evidence>
<dbReference type="EMBL" id="JAEUBG010003287">
    <property type="protein sequence ID" value="KAH3682994.1"/>
    <property type="molecule type" value="Genomic_DNA"/>
</dbReference>
<proteinExistence type="predicted"/>
<protein>
    <submittedName>
        <fullName evidence="2">Uncharacterized protein</fullName>
    </submittedName>
</protein>
<sequence length="67" mass="6774">VAAVAVAVSDAVVDDDDDADAVVAVVVSAFVAVCLYCWRTTGCSDSMSGSRASSEGKVCDCPLRLSS</sequence>
<name>A0A9P8Q566_WICPI</name>
<organism evidence="2 3">
    <name type="scientific">Wickerhamomyces pijperi</name>
    <name type="common">Yeast</name>
    <name type="synonym">Pichia pijperi</name>
    <dbReference type="NCBI Taxonomy" id="599730"/>
    <lineage>
        <taxon>Eukaryota</taxon>
        <taxon>Fungi</taxon>
        <taxon>Dikarya</taxon>
        <taxon>Ascomycota</taxon>
        <taxon>Saccharomycotina</taxon>
        <taxon>Saccharomycetes</taxon>
        <taxon>Phaffomycetales</taxon>
        <taxon>Wickerhamomycetaceae</taxon>
        <taxon>Wickerhamomyces</taxon>
    </lineage>
</organism>
<gene>
    <name evidence="2" type="ORF">WICPIJ_006029</name>
</gene>
<keyword evidence="1" id="KW-1133">Transmembrane helix</keyword>
<dbReference type="Proteomes" id="UP000774326">
    <property type="component" value="Unassembled WGS sequence"/>
</dbReference>
<accession>A0A9P8Q566</accession>
<comment type="caution">
    <text evidence="2">The sequence shown here is derived from an EMBL/GenBank/DDBJ whole genome shotgun (WGS) entry which is preliminary data.</text>
</comment>
<keyword evidence="3" id="KW-1185">Reference proteome</keyword>
<feature type="non-terminal residue" evidence="2">
    <location>
        <position position="1"/>
    </location>
</feature>